<name>A0A1I6EF59_9PSEU</name>
<evidence type="ECO:0000256" key="3">
    <source>
        <dbReference type="ARBA" id="ARBA00023121"/>
    </source>
</evidence>
<evidence type="ECO:0000256" key="1">
    <source>
        <dbReference type="ARBA" id="ARBA00004255"/>
    </source>
</evidence>
<comment type="subcellular location">
    <subcellularLocation>
        <location evidence="1">Golgi apparatus membrane</location>
        <topology evidence="1">Peripheral membrane protein</topology>
        <orientation evidence="1">Cytoplasmic side</orientation>
    </subcellularLocation>
</comment>
<dbReference type="Gene3D" id="1.10.3630.10">
    <property type="entry name" value="yeast vps74-n-term truncation variant domain like"/>
    <property type="match status" value="1"/>
</dbReference>
<dbReference type="InterPro" id="IPR038261">
    <property type="entry name" value="GPP34-like_sf"/>
</dbReference>
<dbReference type="GO" id="GO:0012505">
    <property type="term" value="C:endomembrane system"/>
    <property type="evidence" value="ECO:0007669"/>
    <property type="project" value="UniProtKB-ARBA"/>
</dbReference>
<organism evidence="5 6">
    <name type="scientific">Lentzea waywayandensis</name>
    <dbReference type="NCBI Taxonomy" id="84724"/>
    <lineage>
        <taxon>Bacteria</taxon>
        <taxon>Bacillati</taxon>
        <taxon>Actinomycetota</taxon>
        <taxon>Actinomycetes</taxon>
        <taxon>Pseudonocardiales</taxon>
        <taxon>Pseudonocardiaceae</taxon>
        <taxon>Lentzea</taxon>
    </lineage>
</organism>
<dbReference type="STRING" id="84724.SAMN04488564_104309"/>
<gene>
    <name evidence="5" type="ORF">SAMN04488564_104309</name>
</gene>
<evidence type="ECO:0000313" key="6">
    <source>
        <dbReference type="Proteomes" id="UP000198583"/>
    </source>
</evidence>
<reference evidence="6" key="1">
    <citation type="submission" date="2016-10" db="EMBL/GenBank/DDBJ databases">
        <authorList>
            <person name="Varghese N."/>
            <person name="Submissions S."/>
        </authorList>
    </citation>
    <scope>NUCLEOTIDE SEQUENCE [LARGE SCALE GENOMIC DNA]</scope>
    <source>
        <strain evidence="6">DSM 44232</strain>
    </source>
</reference>
<dbReference type="InterPro" id="IPR008628">
    <property type="entry name" value="GPP34-like"/>
</dbReference>
<keyword evidence="2" id="KW-0333">Golgi apparatus</keyword>
<keyword evidence="3" id="KW-0446">Lipid-binding</keyword>
<evidence type="ECO:0000313" key="5">
    <source>
        <dbReference type="EMBL" id="SFR16132.1"/>
    </source>
</evidence>
<dbReference type="Proteomes" id="UP000198583">
    <property type="component" value="Unassembled WGS sequence"/>
</dbReference>
<dbReference type="GO" id="GO:0005737">
    <property type="term" value="C:cytoplasm"/>
    <property type="evidence" value="ECO:0007669"/>
    <property type="project" value="UniProtKB-ARBA"/>
</dbReference>
<keyword evidence="6" id="KW-1185">Reference proteome</keyword>
<dbReference type="AlphaFoldDB" id="A0A1I6EF59"/>
<evidence type="ECO:0000256" key="2">
    <source>
        <dbReference type="ARBA" id="ARBA00023034"/>
    </source>
</evidence>
<evidence type="ECO:0000256" key="4">
    <source>
        <dbReference type="ARBA" id="ARBA00023136"/>
    </source>
</evidence>
<dbReference type="GO" id="GO:0070273">
    <property type="term" value="F:phosphatidylinositol-4-phosphate binding"/>
    <property type="evidence" value="ECO:0007669"/>
    <property type="project" value="InterPro"/>
</dbReference>
<sequence>MLPEDLMLLFLDEETGRVLMDTASIHTALAGAVLLELVSSGRVAFDADGVKLAVVDPAPLQNELLQESLIRFYEPMEPTRAVKRLLPHVRDNVMAQLVDQGVLTLENTRMFGIFPTKRYVIQDPQAISDLRDAICKAALRRRAPDEHIGALMSLLYAVNAVYEVFHGDIDRGEINARAGEIADGDWAAEAVALIMDTASRATSWRIVASSMAAASFGGSR</sequence>
<dbReference type="Pfam" id="PF05719">
    <property type="entry name" value="GPP34"/>
    <property type="match status" value="1"/>
</dbReference>
<dbReference type="OrthoDB" id="4962633at2"/>
<proteinExistence type="predicted"/>
<dbReference type="RefSeq" id="WP_093594550.1">
    <property type="nucleotide sequence ID" value="NZ_FOYL01000004.1"/>
</dbReference>
<keyword evidence="4" id="KW-0472">Membrane</keyword>
<protein>
    <submittedName>
        <fullName evidence="5">Golgi phosphoprotein 3 (GPP34)</fullName>
    </submittedName>
</protein>
<dbReference type="EMBL" id="FOYL01000004">
    <property type="protein sequence ID" value="SFR16132.1"/>
    <property type="molecule type" value="Genomic_DNA"/>
</dbReference>
<accession>A0A1I6EF59</accession>